<evidence type="ECO:0000259" key="1">
    <source>
        <dbReference type="Pfam" id="PF07992"/>
    </source>
</evidence>
<accession>A0A1I0G8V8</accession>
<evidence type="ECO:0000259" key="2">
    <source>
        <dbReference type="Pfam" id="PF21688"/>
    </source>
</evidence>
<dbReference type="PANTHER" id="PTHR42842">
    <property type="entry name" value="FAD/NAD(P)-BINDING OXIDOREDUCTASE"/>
    <property type="match status" value="1"/>
</dbReference>
<feature type="domain" description="FAD/NAD(P)-binding" evidence="1">
    <location>
        <begin position="91"/>
        <end position="262"/>
    </location>
</feature>
<dbReference type="PANTHER" id="PTHR42842:SF3">
    <property type="entry name" value="FAD_NAD(P)-BINDING OXIDOREDUCTASE FAMILY PROTEIN"/>
    <property type="match status" value="1"/>
</dbReference>
<organism evidence="3 4">
    <name type="scientific">Thomasclavelia cocleata</name>
    <dbReference type="NCBI Taxonomy" id="69824"/>
    <lineage>
        <taxon>Bacteria</taxon>
        <taxon>Bacillati</taxon>
        <taxon>Bacillota</taxon>
        <taxon>Erysipelotrichia</taxon>
        <taxon>Erysipelotrichales</taxon>
        <taxon>Coprobacillaceae</taxon>
        <taxon>Thomasclavelia</taxon>
    </lineage>
</organism>
<dbReference type="AlphaFoldDB" id="A0A1I0G8V8"/>
<dbReference type="GO" id="GO:0016491">
    <property type="term" value="F:oxidoreductase activity"/>
    <property type="evidence" value="ECO:0007669"/>
    <property type="project" value="InterPro"/>
</dbReference>
<dbReference type="PIRSF" id="PIRSF038984">
    <property type="entry name" value="FAD_binding_protein"/>
    <property type="match status" value="1"/>
</dbReference>
<gene>
    <name evidence="3" type="ORF">SAMN04489758_12714</name>
</gene>
<dbReference type="InterPro" id="IPR023753">
    <property type="entry name" value="FAD/NAD-binding_dom"/>
</dbReference>
<dbReference type="InterPro" id="IPR049516">
    <property type="entry name" value="FAD-depend_C"/>
</dbReference>
<keyword evidence="4" id="KW-1185">Reference proteome</keyword>
<dbReference type="RefSeq" id="WP_092355020.1">
    <property type="nucleotide sequence ID" value="NZ_FOIN01000027.1"/>
</dbReference>
<dbReference type="OrthoDB" id="9762921at2"/>
<sequence length="527" mass="58563">MIRINNVNVSLDTKDYRQVISQQLNISKNKIKDVKLVKQAVDARRKNKVHFVCSFEFNIDNEDIIIKKYPKLNLVKVKPYYYPVLKSNDEHIIVVGSGPAGLFCAYNLARANQKVTLVERGSEVDKRKEDIDNFFKTGKLFLNSNVQFGEGGAGTFSDGKLTTGVKDKRKQFILETFVAHGANKDILYLNKPHVGTDYLINVVKNMRQEIIKNGGEVLFDSQLIDIETQNQKLTNIKIKQGDQIITMKPDKLVLAIGHSARDTYEMLYQRGLRIEPKAFAVGLRIEHLQSFINEHQYGRYANHPKLKAADYKLAVKTSSGRGVYTFCMCPGGKVINSSSESGGVVVNGMSNQARDDVNANSAILVTVGPEDFENAHPLSGIKYQQDLEHKAFMLGGGNYHVPVMKIEDYLETEPGNEMVKCSVLPGVKNADLNELFSKEINTALKEGLILMDQKISGFASNAMLSGVESRSSAPVKFYRDESYQSNIKGIYPIGEGAGYAGGIMSSAIDGLKCSEFILEGENKKCQS</sequence>
<dbReference type="Gene3D" id="3.30.70.2700">
    <property type="match status" value="1"/>
</dbReference>
<proteinExistence type="predicted"/>
<name>A0A1I0G8V8_9FIRM</name>
<dbReference type="InterPro" id="IPR036188">
    <property type="entry name" value="FAD/NAD-bd_sf"/>
</dbReference>
<evidence type="ECO:0000313" key="3">
    <source>
        <dbReference type="EMBL" id="SET67270.1"/>
    </source>
</evidence>
<reference evidence="4" key="1">
    <citation type="submission" date="2016-10" db="EMBL/GenBank/DDBJ databases">
        <authorList>
            <person name="Varghese N."/>
            <person name="Submissions S."/>
        </authorList>
    </citation>
    <scope>NUCLEOTIDE SEQUENCE [LARGE SCALE GENOMIC DNA]</scope>
    <source>
        <strain evidence="4">DSM 1551</strain>
    </source>
</reference>
<protein>
    <submittedName>
        <fullName evidence="3">Uncharacterized protein</fullName>
    </submittedName>
</protein>
<dbReference type="PRINTS" id="PR00368">
    <property type="entry name" value="FADPNR"/>
</dbReference>
<dbReference type="SUPFAM" id="SSF51905">
    <property type="entry name" value="FAD/NAD(P)-binding domain"/>
    <property type="match status" value="1"/>
</dbReference>
<dbReference type="InterPro" id="IPR028348">
    <property type="entry name" value="FAD-binding_protein"/>
</dbReference>
<dbReference type="Pfam" id="PF21688">
    <property type="entry name" value="FAD-depend_C"/>
    <property type="match status" value="1"/>
</dbReference>
<feature type="domain" description="FAD-dependent protein C-terminal" evidence="2">
    <location>
        <begin position="278"/>
        <end position="471"/>
    </location>
</feature>
<evidence type="ECO:0000313" key="4">
    <source>
        <dbReference type="Proteomes" id="UP000198558"/>
    </source>
</evidence>
<dbReference type="Gene3D" id="3.50.50.60">
    <property type="entry name" value="FAD/NAD(P)-binding domain"/>
    <property type="match status" value="2"/>
</dbReference>
<dbReference type="Pfam" id="PF07992">
    <property type="entry name" value="Pyr_redox_2"/>
    <property type="match status" value="1"/>
</dbReference>
<dbReference type="EMBL" id="FOIN01000027">
    <property type="protein sequence ID" value="SET67270.1"/>
    <property type="molecule type" value="Genomic_DNA"/>
</dbReference>
<dbReference type="Proteomes" id="UP000198558">
    <property type="component" value="Unassembled WGS sequence"/>
</dbReference>
<dbReference type="GeneID" id="78288921"/>